<evidence type="ECO:0000256" key="8">
    <source>
        <dbReference type="ARBA" id="ARBA00023040"/>
    </source>
</evidence>
<evidence type="ECO:0000256" key="4">
    <source>
        <dbReference type="ARBA" id="ARBA00022692"/>
    </source>
</evidence>
<dbReference type="EMBL" id="CALNXJ010000052">
    <property type="protein sequence ID" value="CAH3152892.1"/>
    <property type="molecule type" value="Genomic_DNA"/>
</dbReference>
<keyword evidence="9 14" id="KW-0472">Membrane</keyword>
<dbReference type="PROSITE" id="PS50262">
    <property type="entry name" value="G_PROTEIN_RECEP_F1_2"/>
    <property type="match status" value="1"/>
</dbReference>
<dbReference type="InterPro" id="IPR001611">
    <property type="entry name" value="Leu-rich_rpt"/>
</dbReference>
<dbReference type="GO" id="GO:0009755">
    <property type="term" value="P:hormone-mediated signaling pathway"/>
    <property type="evidence" value="ECO:0007669"/>
    <property type="project" value="TreeGrafter"/>
</dbReference>
<sequence length="945" mass="105197">MPLFFILLLCLLGVSVANEEKECDIWPKGNSTAVEIINQGCTSVVSTLCNNATDHVTSVRLSNNKIEHLNATTFACFENLKELVLDGNLISDIPPGAFSGNAALEDLNLEYNKLRDISAGAFKGLHSMKHLYLSSNSITRIEESSFSGLKTLTELHLNHNSITRIEKNSFSKLKTLKKLYMQNNGLKYIAPGAFDGLDLIDLRLQDNNLEEIPAFQKPSKITTLDLSSNPIMKLDAKALGLHHDLVSLYLSQTRITTLKNRVFVNNTRLQTLRFIGENLKEIRPEAFKGPQLIELNLQETGIKYLPGDGLEFLKYLTIKGARKLWEIPIVHFDNLDTASVEYAFHCCLIKTKRDSRNVMATRSSVSSSPTVKPCNVTANRTTTTARPTTTDPFGGIVGPKRNNTEIPTESCYDGTKNVNTRPTGSTDAPFTCVSEQKNDTFNPCGDLLATNALRVSSWVVLVLALFGNSFKLFVLLLSKRKISITRILMCNLAFANLCMAVFLLMIISADMYSLGEYQNFAMRWQFGTGCKIAGFVSIFSTELSVFVLTIITVERYFTIVHPLKVNKHLNTKQVIILIGVGWTFSLTMAILPLVGVSSYQQVAICLPFDVKNTLSKVYVTFLLSTNGMAFFFVLFCYGRMYCSLGGSVPGACVDRVESRVARRMAMLVITNFACWFPIALVSLVAVYGTTLIDLKTAQFFLIFVYPINSFTNPYLYAIGTKHFQMDALEIIDRLGICKSAVEKLSGKLRDQLETLPNSSRGVTGSKISLSSSRSPHHSPGVSPKSSFRNEGRHSSYRSRNESMRSNSSNFCSNSSRESQTCSPCNFLTIPLIYRKSYDQDREKETADSISSVNMKNNAIERTSFQSQNSDSEQDKISARRQSAKEVVLDGQIAYHLNRAACKNRDSDDVEALMSLESDTSDVNKNTEDTKDHLYSQMPVVMVTTC</sequence>
<keyword evidence="5 15" id="KW-0732">Signal</keyword>
<keyword evidence="4 14" id="KW-0812">Transmembrane</keyword>
<feature type="region of interest" description="Disordered" evidence="13">
    <location>
        <begin position="755"/>
        <end position="821"/>
    </location>
</feature>
<evidence type="ECO:0000256" key="3">
    <source>
        <dbReference type="ARBA" id="ARBA00022614"/>
    </source>
</evidence>
<dbReference type="PANTHER" id="PTHR24372">
    <property type="entry name" value="GLYCOPROTEIN HORMONE RECEPTOR"/>
    <property type="match status" value="1"/>
</dbReference>
<keyword evidence="8" id="KW-0297">G-protein coupled receptor</keyword>
<evidence type="ECO:0000256" key="1">
    <source>
        <dbReference type="ARBA" id="ARBA00004651"/>
    </source>
</evidence>
<keyword evidence="18" id="KW-1185">Reference proteome</keyword>
<reference evidence="17 18" key="1">
    <citation type="submission" date="2022-05" db="EMBL/GenBank/DDBJ databases">
        <authorList>
            <consortium name="Genoscope - CEA"/>
            <person name="William W."/>
        </authorList>
    </citation>
    <scope>NUCLEOTIDE SEQUENCE [LARGE SCALE GENOMIC DNA]</scope>
</reference>
<dbReference type="CDD" id="cd15136">
    <property type="entry name" value="7tmA_Glyco_hormone_R"/>
    <property type="match status" value="1"/>
</dbReference>
<keyword evidence="11" id="KW-0325">Glycoprotein</keyword>
<dbReference type="PRINTS" id="PR00373">
    <property type="entry name" value="GLYCHORMONER"/>
</dbReference>
<dbReference type="InterPro" id="IPR002131">
    <property type="entry name" value="Gphrmn_rcpt_fam"/>
</dbReference>
<feature type="transmembrane region" description="Helical" evidence="14">
    <location>
        <begin position="617"/>
        <end position="637"/>
    </location>
</feature>
<evidence type="ECO:0000313" key="18">
    <source>
        <dbReference type="Proteomes" id="UP001159428"/>
    </source>
</evidence>
<dbReference type="InterPro" id="IPR017452">
    <property type="entry name" value="GPCR_Rhodpsn_7TM"/>
</dbReference>
<evidence type="ECO:0000256" key="9">
    <source>
        <dbReference type="ARBA" id="ARBA00023136"/>
    </source>
</evidence>
<evidence type="ECO:0000256" key="7">
    <source>
        <dbReference type="ARBA" id="ARBA00022989"/>
    </source>
</evidence>
<evidence type="ECO:0000259" key="16">
    <source>
        <dbReference type="PROSITE" id="PS50262"/>
    </source>
</evidence>
<dbReference type="InterPro" id="IPR032675">
    <property type="entry name" value="LRR_dom_sf"/>
</dbReference>
<comment type="caution">
    <text evidence="17">The sequence shown here is derived from an EMBL/GenBank/DDBJ whole genome shotgun (WGS) entry which is preliminary data.</text>
</comment>
<protein>
    <recommendedName>
        <fullName evidence="16">G-protein coupled receptors family 1 profile domain-containing protein</fullName>
    </recommendedName>
</protein>
<dbReference type="InterPro" id="IPR000276">
    <property type="entry name" value="GPCR_Rhodpsn"/>
</dbReference>
<dbReference type="GO" id="GO:0005886">
    <property type="term" value="C:plasma membrane"/>
    <property type="evidence" value="ECO:0007669"/>
    <property type="project" value="UniProtKB-SubCell"/>
</dbReference>
<keyword evidence="3" id="KW-0433">Leucine-rich repeat</keyword>
<dbReference type="GO" id="GO:0008528">
    <property type="term" value="F:G protein-coupled peptide receptor activity"/>
    <property type="evidence" value="ECO:0007669"/>
    <property type="project" value="TreeGrafter"/>
</dbReference>
<feature type="transmembrane region" description="Helical" evidence="14">
    <location>
        <begin position="574"/>
        <end position="597"/>
    </location>
</feature>
<dbReference type="PANTHER" id="PTHR24372:SF74">
    <property type="entry name" value="LP13728P"/>
    <property type="match status" value="1"/>
</dbReference>
<evidence type="ECO:0000256" key="12">
    <source>
        <dbReference type="ARBA" id="ARBA00023224"/>
    </source>
</evidence>
<dbReference type="PROSITE" id="PS00237">
    <property type="entry name" value="G_PROTEIN_RECEP_F1_1"/>
    <property type="match status" value="1"/>
</dbReference>
<dbReference type="GO" id="GO:0016500">
    <property type="term" value="F:protein-hormone receptor activity"/>
    <property type="evidence" value="ECO:0007669"/>
    <property type="project" value="InterPro"/>
</dbReference>
<evidence type="ECO:0000256" key="14">
    <source>
        <dbReference type="SAM" id="Phobius"/>
    </source>
</evidence>
<keyword evidence="7 14" id="KW-1133">Transmembrane helix</keyword>
<gene>
    <name evidence="17" type="ORF">PMEA_00026846</name>
</gene>
<dbReference type="InterPro" id="IPR003591">
    <property type="entry name" value="Leu-rich_rpt_typical-subtyp"/>
</dbReference>
<evidence type="ECO:0000256" key="2">
    <source>
        <dbReference type="ARBA" id="ARBA00022475"/>
    </source>
</evidence>
<feature type="compositionally biased region" description="Low complexity" evidence="13">
    <location>
        <begin position="765"/>
        <end position="783"/>
    </location>
</feature>
<keyword evidence="10" id="KW-0675">Receptor</keyword>
<keyword evidence="12" id="KW-0807">Transducer</keyword>
<dbReference type="SUPFAM" id="SSF81321">
    <property type="entry name" value="Family A G protein-coupled receptor-like"/>
    <property type="match status" value="1"/>
</dbReference>
<comment type="subcellular location">
    <subcellularLocation>
        <location evidence="1">Cell membrane</location>
        <topology evidence="1">Multi-pass membrane protein</topology>
    </subcellularLocation>
</comment>
<evidence type="ECO:0000256" key="10">
    <source>
        <dbReference type="ARBA" id="ARBA00023170"/>
    </source>
</evidence>
<dbReference type="FunFam" id="3.80.10.10:FF:000770">
    <property type="entry name" value="Uncharacterized protein"/>
    <property type="match status" value="1"/>
</dbReference>
<dbReference type="PROSITE" id="PS51450">
    <property type="entry name" value="LRR"/>
    <property type="match status" value="3"/>
</dbReference>
<evidence type="ECO:0000256" key="15">
    <source>
        <dbReference type="SAM" id="SignalP"/>
    </source>
</evidence>
<feature type="transmembrane region" description="Helical" evidence="14">
    <location>
        <begin position="458"/>
        <end position="477"/>
    </location>
</feature>
<dbReference type="Pfam" id="PF00001">
    <property type="entry name" value="7tm_1"/>
    <property type="match status" value="1"/>
</dbReference>
<dbReference type="Gene3D" id="1.20.1070.10">
    <property type="entry name" value="Rhodopsin 7-helix transmembrane proteins"/>
    <property type="match status" value="1"/>
</dbReference>
<dbReference type="SMART" id="SM00365">
    <property type="entry name" value="LRR_SD22"/>
    <property type="match status" value="4"/>
</dbReference>
<evidence type="ECO:0000256" key="5">
    <source>
        <dbReference type="ARBA" id="ARBA00022729"/>
    </source>
</evidence>
<feature type="transmembrane region" description="Helical" evidence="14">
    <location>
        <begin position="489"/>
        <end position="512"/>
    </location>
</feature>
<evidence type="ECO:0000313" key="17">
    <source>
        <dbReference type="EMBL" id="CAH3152892.1"/>
    </source>
</evidence>
<dbReference type="AlphaFoldDB" id="A0AAU9XQG2"/>
<feature type="transmembrane region" description="Helical" evidence="14">
    <location>
        <begin position="665"/>
        <end position="687"/>
    </location>
</feature>
<organism evidence="17 18">
    <name type="scientific">Pocillopora meandrina</name>
    <dbReference type="NCBI Taxonomy" id="46732"/>
    <lineage>
        <taxon>Eukaryota</taxon>
        <taxon>Metazoa</taxon>
        <taxon>Cnidaria</taxon>
        <taxon>Anthozoa</taxon>
        <taxon>Hexacorallia</taxon>
        <taxon>Scleractinia</taxon>
        <taxon>Astrocoeniina</taxon>
        <taxon>Pocilloporidae</taxon>
        <taxon>Pocillopora</taxon>
    </lineage>
</organism>
<dbReference type="GO" id="GO:0007189">
    <property type="term" value="P:adenylate cyclase-activating G protein-coupled receptor signaling pathway"/>
    <property type="evidence" value="ECO:0007669"/>
    <property type="project" value="TreeGrafter"/>
</dbReference>
<dbReference type="Gene3D" id="3.80.10.10">
    <property type="entry name" value="Ribonuclease Inhibitor"/>
    <property type="match status" value="2"/>
</dbReference>
<feature type="transmembrane region" description="Helical" evidence="14">
    <location>
        <begin position="532"/>
        <end position="553"/>
    </location>
</feature>
<dbReference type="SMART" id="SM00369">
    <property type="entry name" value="LRR_TYP"/>
    <property type="match status" value="7"/>
</dbReference>
<evidence type="ECO:0000256" key="11">
    <source>
        <dbReference type="ARBA" id="ARBA00023180"/>
    </source>
</evidence>
<dbReference type="Proteomes" id="UP001159428">
    <property type="component" value="Unassembled WGS sequence"/>
</dbReference>
<feature type="chain" id="PRO_5043673029" description="G-protein coupled receptors family 1 profile domain-containing protein" evidence="15">
    <location>
        <begin position="18"/>
        <end position="945"/>
    </location>
</feature>
<dbReference type="SUPFAM" id="SSF52058">
    <property type="entry name" value="L domain-like"/>
    <property type="match status" value="1"/>
</dbReference>
<dbReference type="PRINTS" id="PR00237">
    <property type="entry name" value="GPCRRHODOPSN"/>
</dbReference>
<feature type="transmembrane region" description="Helical" evidence="14">
    <location>
        <begin position="699"/>
        <end position="718"/>
    </location>
</feature>
<evidence type="ECO:0000256" key="6">
    <source>
        <dbReference type="ARBA" id="ARBA00022737"/>
    </source>
</evidence>
<evidence type="ECO:0000256" key="13">
    <source>
        <dbReference type="SAM" id="MobiDB-lite"/>
    </source>
</evidence>
<feature type="domain" description="G-protein coupled receptors family 1 profile" evidence="16">
    <location>
        <begin position="467"/>
        <end position="716"/>
    </location>
</feature>
<proteinExistence type="predicted"/>
<feature type="compositionally biased region" description="Basic and acidic residues" evidence="13">
    <location>
        <begin position="787"/>
        <end position="802"/>
    </location>
</feature>
<name>A0AAU9XQG2_9CNID</name>
<accession>A0AAU9XQG2</accession>
<keyword evidence="2" id="KW-1003">Cell membrane</keyword>
<dbReference type="Pfam" id="PF00560">
    <property type="entry name" value="LRR_1"/>
    <property type="match status" value="1"/>
</dbReference>
<dbReference type="Pfam" id="PF13855">
    <property type="entry name" value="LRR_8"/>
    <property type="match status" value="2"/>
</dbReference>
<keyword evidence="6" id="KW-0677">Repeat</keyword>
<feature type="compositionally biased region" description="Low complexity" evidence="13">
    <location>
        <begin position="803"/>
        <end position="818"/>
    </location>
</feature>
<feature type="signal peptide" evidence="15">
    <location>
        <begin position="1"/>
        <end position="17"/>
    </location>
</feature>